<evidence type="ECO:0000259" key="1">
    <source>
        <dbReference type="Pfam" id="PF20066"/>
    </source>
</evidence>
<evidence type="ECO:0000313" key="3">
    <source>
        <dbReference type="Proteomes" id="UP000633219"/>
    </source>
</evidence>
<dbReference type="EMBL" id="JAEQNC010000003">
    <property type="protein sequence ID" value="MBL0371637.1"/>
    <property type="molecule type" value="Genomic_DNA"/>
</dbReference>
<comment type="caution">
    <text evidence="2">The sequence shown here is derived from an EMBL/GenBank/DDBJ whole genome shotgun (WGS) entry which is preliminary data.</text>
</comment>
<evidence type="ECO:0000313" key="2">
    <source>
        <dbReference type="EMBL" id="MBL0371637.1"/>
    </source>
</evidence>
<dbReference type="InterPro" id="IPR045517">
    <property type="entry name" value="Glyoxalase_8"/>
</dbReference>
<keyword evidence="3" id="KW-1185">Reference proteome</keyword>
<reference evidence="2" key="1">
    <citation type="submission" date="2021-01" db="EMBL/GenBank/DDBJ databases">
        <title>Rhizobium sp. strain KVB221 16S ribosomal RNA gene Genome sequencing and assembly.</title>
        <authorList>
            <person name="Kang M."/>
        </authorList>
    </citation>
    <scope>NUCLEOTIDE SEQUENCE</scope>
    <source>
        <strain evidence="2">KVB221</strain>
    </source>
</reference>
<accession>A0A936YS56</accession>
<name>A0A936YS56_9HYPH</name>
<feature type="domain" description="Glyoxalase-related protein" evidence="1">
    <location>
        <begin position="4"/>
        <end position="145"/>
    </location>
</feature>
<protein>
    <recommendedName>
        <fullName evidence="1">Glyoxalase-related protein domain-containing protein</fullName>
    </recommendedName>
</protein>
<sequence>MGDTSRLPSLDDLKDQAKRLRDALARQGTTVNHSKALELVASQYGFRDWNTLHASLGNSPPKRTLTLGDRVNGRYLGQDFKGQVVAVQTLTSAHGMTRVTFDFDEPVDVVTFDSFSAYRKRVTCTLDADGRTVEKTSNGEPHMVLG</sequence>
<proteinExistence type="predicted"/>
<dbReference type="Pfam" id="PF20066">
    <property type="entry name" value="Glyoxalase_8"/>
    <property type="match status" value="1"/>
</dbReference>
<organism evidence="2 3">
    <name type="scientific">Rhizobium setariae</name>
    <dbReference type="NCBI Taxonomy" id="2801340"/>
    <lineage>
        <taxon>Bacteria</taxon>
        <taxon>Pseudomonadati</taxon>
        <taxon>Pseudomonadota</taxon>
        <taxon>Alphaproteobacteria</taxon>
        <taxon>Hyphomicrobiales</taxon>
        <taxon>Rhizobiaceae</taxon>
        <taxon>Rhizobium/Agrobacterium group</taxon>
        <taxon>Rhizobium</taxon>
    </lineage>
</organism>
<gene>
    <name evidence="2" type="ORF">JJB09_06325</name>
</gene>
<dbReference type="Proteomes" id="UP000633219">
    <property type="component" value="Unassembled WGS sequence"/>
</dbReference>
<dbReference type="AlphaFoldDB" id="A0A936YS56"/>